<evidence type="ECO:0000256" key="6">
    <source>
        <dbReference type="ARBA" id="ARBA00023136"/>
    </source>
</evidence>
<keyword evidence="5" id="KW-0443">Lipid metabolism</keyword>
<evidence type="ECO:0000256" key="5">
    <source>
        <dbReference type="ARBA" id="ARBA00023098"/>
    </source>
</evidence>
<dbReference type="GO" id="GO:0012505">
    <property type="term" value="C:endomembrane system"/>
    <property type="evidence" value="ECO:0007669"/>
    <property type="project" value="UniProtKB-SubCell"/>
</dbReference>
<dbReference type="Proteomes" id="UP000198736">
    <property type="component" value="Unassembled WGS sequence"/>
</dbReference>
<evidence type="ECO:0000256" key="3">
    <source>
        <dbReference type="ARBA" id="ARBA00022989"/>
    </source>
</evidence>
<dbReference type="PANTHER" id="PTHR21624">
    <property type="entry name" value="STEROL DESATURASE-RELATED PROTEIN"/>
    <property type="match status" value="1"/>
</dbReference>
<keyword evidence="3 7" id="KW-1133">Transmembrane helix</keyword>
<comment type="subcellular location">
    <subcellularLocation>
        <location evidence="1">Endomembrane system</location>
        <topology evidence="1">Multi-pass membrane protein</topology>
    </subcellularLocation>
</comment>
<protein>
    <submittedName>
        <fullName evidence="9">Sterol desaturase-related protein</fullName>
    </submittedName>
</protein>
<evidence type="ECO:0000256" key="4">
    <source>
        <dbReference type="ARBA" id="ARBA00023002"/>
    </source>
</evidence>
<proteinExistence type="predicted"/>
<organism evidence="9 10">
    <name type="scientific">Candidatus Nitrospira nitrificans</name>
    <dbReference type="NCBI Taxonomy" id="1742973"/>
    <lineage>
        <taxon>Bacteria</taxon>
        <taxon>Pseudomonadati</taxon>
        <taxon>Nitrospirota</taxon>
        <taxon>Nitrospiria</taxon>
        <taxon>Nitrospirales</taxon>
        <taxon>Nitrospiraceae</taxon>
        <taxon>Nitrospira</taxon>
    </lineage>
</organism>
<evidence type="ECO:0000256" key="7">
    <source>
        <dbReference type="SAM" id="Phobius"/>
    </source>
</evidence>
<dbReference type="GO" id="GO:0005506">
    <property type="term" value="F:iron ion binding"/>
    <property type="evidence" value="ECO:0007669"/>
    <property type="project" value="InterPro"/>
</dbReference>
<gene>
    <name evidence="9" type="ORF">COMA2_10285</name>
</gene>
<dbReference type="GO" id="GO:0006643">
    <property type="term" value="P:membrane lipid metabolic process"/>
    <property type="evidence" value="ECO:0007669"/>
    <property type="project" value="TreeGrafter"/>
</dbReference>
<accession>A0A0S4L257</accession>
<name>A0A0S4L257_9BACT</name>
<keyword evidence="10" id="KW-1185">Reference proteome</keyword>
<dbReference type="STRING" id="1742973.COMA2_10285"/>
<feature type="transmembrane region" description="Helical" evidence="7">
    <location>
        <begin position="66"/>
        <end position="84"/>
    </location>
</feature>
<dbReference type="RefSeq" id="WP_175304320.1">
    <property type="nucleotide sequence ID" value="NZ_CZPZ01000001.1"/>
</dbReference>
<feature type="domain" description="Fatty acid hydroxylase" evidence="8">
    <location>
        <begin position="2"/>
        <end position="139"/>
    </location>
</feature>
<evidence type="ECO:0000256" key="2">
    <source>
        <dbReference type="ARBA" id="ARBA00022692"/>
    </source>
</evidence>
<reference evidence="10" key="1">
    <citation type="submission" date="2015-10" db="EMBL/GenBank/DDBJ databases">
        <authorList>
            <person name="Luecker S."/>
            <person name="Luecker S."/>
        </authorList>
    </citation>
    <scope>NUCLEOTIDE SEQUENCE [LARGE SCALE GENOMIC DNA]</scope>
</reference>
<dbReference type="EMBL" id="CZPZ01000001">
    <property type="protein sequence ID" value="CUS31772.1"/>
    <property type="molecule type" value="Genomic_DNA"/>
</dbReference>
<dbReference type="GO" id="GO:0016020">
    <property type="term" value="C:membrane"/>
    <property type="evidence" value="ECO:0007669"/>
    <property type="project" value="GOC"/>
</dbReference>
<dbReference type="GO" id="GO:0008610">
    <property type="term" value="P:lipid biosynthetic process"/>
    <property type="evidence" value="ECO:0007669"/>
    <property type="project" value="InterPro"/>
</dbReference>
<keyword evidence="4" id="KW-0560">Oxidoreductase</keyword>
<feature type="transmembrane region" description="Helical" evidence="7">
    <location>
        <begin position="40"/>
        <end position="60"/>
    </location>
</feature>
<evidence type="ECO:0000256" key="1">
    <source>
        <dbReference type="ARBA" id="ARBA00004127"/>
    </source>
</evidence>
<keyword evidence="6 7" id="KW-0472">Membrane</keyword>
<dbReference type="Pfam" id="PF04116">
    <property type="entry name" value="FA_hydroxylase"/>
    <property type="match status" value="1"/>
</dbReference>
<dbReference type="PANTHER" id="PTHR21624:SF1">
    <property type="entry name" value="ALKYLGLYCEROL MONOOXYGENASE"/>
    <property type="match status" value="1"/>
</dbReference>
<dbReference type="InterPro" id="IPR051689">
    <property type="entry name" value="Sterol_desaturase/TMEM195"/>
</dbReference>
<evidence type="ECO:0000313" key="10">
    <source>
        <dbReference type="Proteomes" id="UP000198736"/>
    </source>
</evidence>
<evidence type="ECO:0000259" key="8">
    <source>
        <dbReference type="Pfam" id="PF04116"/>
    </source>
</evidence>
<evidence type="ECO:0000313" key="9">
    <source>
        <dbReference type="EMBL" id="CUS31772.1"/>
    </source>
</evidence>
<dbReference type="AlphaFoldDB" id="A0A0S4L257"/>
<keyword evidence="2 7" id="KW-0812">Transmembrane</keyword>
<dbReference type="GO" id="GO:0050479">
    <property type="term" value="F:glyceryl-ether monooxygenase activity"/>
    <property type="evidence" value="ECO:0007669"/>
    <property type="project" value="TreeGrafter"/>
</dbReference>
<dbReference type="InterPro" id="IPR006694">
    <property type="entry name" value="Fatty_acid_hydroxylase"/>
</dbReference>
<sequence>MFFGHYLAHKIPLFWIFHQIHHSAEVLTPVTVYRGHPIDALMASVVISIITALVAVTYTTTSGEPVGELTILGLNAFTFFFYMAGHHLRHSHIWLSYGPIVSWVFQSPAQHQIHHSKAPKHWDKNFGFVFSIWDALFGTLYIPREKESLQLGIVNANSEDFSTVSKLYVLPVVKAARYILGKREARAVTIGGVSAKRD</sequence>